<keyword evidence="9 15" id="KW-0378">Hydrolase</keyword>
<dbReference type="AlphaFoldDB" id="A0A645ELB2"/>
<dbReference type="GO" id="GO:0000701">
    <property type="term" value="F:purine-specific mismatch base pair DNA N-glycosylase activity"/>
    <property type="evidence" value="ECO:0007669"/>
    <property type="project" value="UniProtKB-EC"/>
</dbReference>
<evidence type="ECO:0000256" key="13">
    <source>
        <dbReference type="ARBA" id="ARBA00023295"/>
    </source>
</evidence>
<protein>
    <recommendedName>
        <fullName evidence="5">Adenine DNA glycosylase</fullName>
        <ecNumber evidence="4">3.2.2.31</ecNumber>
    </recommendedName>
</protein>
<dbReference type="InterPro" id="IPR011257">
    <property type="entry name" value="DNA_glycosylase"/>
</dbReference>
<comment type="catalytic activity">
    <reaction evidence="1">
        <text>Hydrolyzes free adenine bases from 7,8-dihydro-8-oxoguanine:adenine mismatched double-stranded DNA, leaving an apurinic site.</text>
        <dbReference type="EC" id="3.2.2.31"/>
    </reaction>
</comment>
<gene>
    <name evidence="15" type="primary">mutY_12</name>
    <name evidence="15" type="ORF">SDC9_150015</name>
</gene>
<keyword evidence="11" id="KW-0411">Iron-sulfur</keyword>
<dbReference type="Gene3D" id="3.90.79.10">
    <property type="entry name" value="Nucleoside Triphosphate Pyrophosphohydrolase"/>
    <property type="match status" value="1"/>
</dbReference>
<dbReference type="InterPro" id="IPR023170">
    <property type="entry name" value="HhH_base_excis_C"/>
</dbReference>
<keyword evidence="13 15" id="KW-0326">Glycosidase</keyword>
<dbReference type="GO" id="GO:0006284">
    <property type="term" value="P:base-excision repair"/>
    <property type="evidence" value="ECO:0007669"/>
    <property type="project" value="InterPro"/>
</dbReference>
<evidence type="ECO:0000256" key="6">
    <source>
        <dbReference type="ARBA" id="ARBA00022485"/>
    </source>
</evidence>
<proteinExistence type="inferred from homology"/>
<comment type="similarity">
    <text evidence="3">Belongs to the Nth/MutY family.</text>
</comment>
<evidence type="ECO:0000256" key="12">
    <source>
        <dbReference type="ARBA" id="ARBA00023204"/>
    </source>
</evidence>
<dbReference type="Pfam" id="PF14815">
    <property type="entry name" value="NUDIX_4"/>
    <property type="match status" value="1"/>
</dbReference>
<evidence type="ECO:0000256" key="3">
    <source>
        <dbReference type="ARBA" id="ARBA00008343"/>
    </source>
</evidence>
<dbReference type="Gene3D" id="1.10.1670.10">
    <property type="entry name" value="Helix-hairpin-Helix base-excision DNA repair enzymes (C-terminal)"/>
    <property type="match status" value="1"/>
</dbReference>
<dbReference type="Gene3D" id="1.10.340.30">
    <property type="entry name" value="Hypothetical protein, domain 2"/>
    <property type="match status" value="1"/>
</dbReference>
<dbReference type="Pfam" id="PF00730">
    <property type="entry name" value="HhH-GPD"/>
    <property type="match status" value="1"/>
</dbReference>
<dbReference type="GO" id="GO:0006298">
    <property type="term" value="P:mismatch repair"/>
    <property type="evidence" value="ECO:0007669"/>
    <property type="project" value="TreeGrafter"/>
</dbReference>
<keyword evidence="7" id="KW-0479">Metal-binding</keyword>
<keyword evidence="6" id="KW-0004">4Fe-4S</keyword>
<keyword evidence="12" id="KW-0234">DNA repair</keyword>
<dbReference type="EMBL" id="VSSQ01048753">
    <property type="protein sequence ID" value="MPN02798.1"/>
    <property type="molecule type" value="Genomic_DNA"/>
</dbReference>
<evidence type="ECO:0000259" key="14">
    <source>
        <dbReference type="SMART" id="SM00478"/>
    </source>
</evidence>
<evidence type="ECO:0000256" key="10">
    <source>
        <dbReference type="ARBA" id="ARBA00023004"/>
    </source>
</evidence>
<keyword evidence="8" id="KW-0227">DNA damage</keyword>
<name>A0A645ELB2_9ZZZZ</name>
<dbReference type="SUPFAM" id="SSF55811">
    <property type="entry name" value="Nudix"/>
    <property type="match status" value="1"/>
</dbReference>
<dbReference type="PANTHER" id="PTHR42944">
    <property type="entry name" value="ADENINE DNA GLYCOSYLASE"/>
    <property type="match status" value="1"/>
</dbReference>
<dbReference type="PANTHER" id="PTHR42944:SF1">
    <property type="entry name" value="ADENINE DNA GLYCOSYLASE"/>
    <property type="match status" value="1"/>
</dbReference>
<dbReference type="CDD" id="cd00056">
    <property type="entry name" value="ENDO3c"/>
    <property type="match status" value="1"/>
</dbReference>
<keyword evidence="10" id="KW-0408">Iron</keyword>
<dbReference type="GO" id="GO:0034039">
    <property type="term" value="F:8-oxo-7,8-dihydroguanine DNA N-glycosylase activity"/>
    <property type="evidence" value="ECO:0007669"/>
    <property type="project" value="TreeGrafter"/>
</dbReference>
<sequence>MLQQTRVETVIPYYERFMHAVPNIEALAQLDEGRLLKLWEGLGYYSRAKSLQKAARTVVEKHGGVFPRDFDDIRRLPGIGDYTAGAIASICFGSPTPAVDGNVLRVVSRLIGCTDDIADSKVKSRFGTMLAKIYPADRTGDFTQSLMELGAIVCLPGSRAKCGLCPLAALCAANAEGTQSALPVKSGRAPRKKEQKTVFILHCGDLTAVRRRDKSALLGGLFEFPNAEGQLTVAEAAMQLARWGVQTETMSSGIRKKHIFTHIEWHRRVCAADVSIDVLPSGWVYLDESHALPTAYKVCL</sequence>
<comment type="caution">
    <text evidence="15">The sequence shown here is derived from an EMBL/GenBank/DDBJ whole genome shotgun (WGS) entry which is preliminary data.</text>
</comment>
<dbReference type="InterPro" id="IPR000445">
    <property type="entry name" value="HhH_motif"/>
</dbReference>
<comment type="cofactor">
    <cofactor evidence="2">
        <name>[4Fe-4S] cluster</name>
        <dbReference type="ChEBI" id="CHEBI:49883"/>
    </cofactor>
</comment>
<dbReference type="GO" id="GO:0032357">
    <property type="term" value="F:oxidized purine DNA binding"/>
    <property type="evidence" value="ECO:0007669"/>
    <property type="project" value="TreeGrafter"/>
</dbReference>
<dbReference type="SUPFAM" id="SSF48150">
    <property type="entry name" value="DNA-glycosylase"/>
    <property type="match status" value="1"/>
</dbReference>
<dbReference type="GO" id="GO:0051539">
    <property type="term" value="F:4 iron, 4 sulfur cluster binding"/>
    <property type="evidence" value="ECO:0007669"/>
    <property type="project" value="UniProtKB-KW"/>
</dbReference>
<evidence type="ECO:0000256" key="11">
    <source>
        <dbReference type="ARBA" id="ARBA00023014"/>
    </source>
</evidence>
<evidence type="ECO:0000256" key="1">
    <source>
        <dbReference type="ARBA" id="ARBA00000843"/>
    </source>
</evidence>
<evidence type="ECO:0000256" key="4">
    <source>
        <dbReference type="ARBA" id="ARBA00012045"/>
    </source>
</evidence>
<evidence type="ECO:0000256" key="2">
    <source>
        <dbReference type="ARBA" id="ARBA00001966"/>
    </source>
</evidence>
<dbReference type="InterPro" id="IPR029119">
    <property type="entry name" value="MutY_C"/>
</dbReference>
<evidence type="ECO:0000256" key="9">
    <source>
        <dbReference type="ARBA" id="ARBA00022801"/>
    </source>
</evidence>
<dbReference type="InterPro" id="IPR044298">
    <property type="entry name" value="MIG/MutY"/>
</dbReference>
<evidence type="ECO:0000256" key="5">
    <source>
        <dbReference type="ARBA" id="ARBA00022023"/>
    </source>
</evidence>
<dbReference type="SMART" id="SM00478">
    <property type="entry name" value="ENDO3c"/>
    <property type="match status" value="1"/>
</dbReference>
<evidence type="ECO:0000256" key="8">
    <source>
        <dbReference type="ARBA" id="ARBA00022763"/>
    </source>
</evidence>
<dbReference type="InterPro" id="IPR003265">
    <property type="entry name" value="HhH-GPD_domain"/>
</dbReference>
<dbReference type="CDD" id="cd03431">
    <property type="entry name" value="NUDIX_DNA_Glycosylase_C-MutY"/>
    <property type="match status" value="1"/>
</dbReference>
<evidence type="ECO:0000256" key="7">
    <source>
        <dbReference type="ARBA" id="ARBA00022723"/>
    </source>
</evidence>
<dbReference type="GO" id="GO:0046872">
    <property type="term" value="F:metal ion binding"/>
    <property type="evidence" value="ECO:0007669"/>
    <property type="project" value="UniProtKB-KW"/>
</dbReference>
<organism evidence="15">
    <name type="scientific">bioreactor metagenome</name>
    <dbReference type="NCBI Taxonomy" id="1076179"/>
    <lineage>
        <taxon>unclassified sequences</taxon>
        <taxon>metagenomes</taxon>
        <taxon>ecological metagenomes</taxon>
    </lineage>
</organism>
<dbReference type="GO" id="GO:0035485">
    <property type="term" value="F:adenine/guanine mispair binding"/>
    <property type="evidence" value="ECO:0007669"/>
    <property type="project" value="TreeGrafter"/>
</dbReference>
<feature type="domain" description="HhH-GPD" evidence="14">
    <location>
        <begin position="1"/>
        <end position="152"/>
    </location>
</feature>
<dbReference type="EC" id="3.2.2.31" evidence="4"/>
<evidence type="ECO:0000313" key="15">
    <source>
        <dbReference type="EMBL" id="MPN02798.1"/>
    </source>
</evidence>
<dbReference type="InterPro" id="IPR015797">
    <property type="entry name" value="NUDIX_hydrolase-like_dom_sf"/>
</dbReference>
<accession>A0A645ELB2</accession>
<dbReference type="Pfam" id="PF00633">
    <property type="entry name" value="HHH"/>
    <property type="match status" value="1"/>
</dbReference>
<reference evidence="15" key="1">
    <citation type="submission" date="2019-08" db="EMBL/GenBank/DDBJ databases">
        <authorList>
            <person name="Kucharzyk K."/>
            <person name="Murdoch R.W."/>
            <person name="Higgins S."/>
            <person name="Loffler F."/>
        </authorList>
    </citation>
    <scope>NUCLEOTIDE SEQUENCE</scope>
</reference>